<keyword evidence="1" id="KW-1133">Transmembrane helix</keyword>
<sequence>MKSNKTLAQVAIVVGVALVTAGIAVVITFIITKNNYSNNELQESEKTTVIPIVETTEDPGIDYSAVLREYCETPDSVYSYNILPEYTERGLNENSTTFVLNMTSHAWSTPELVGNGHIWWHYMTITIPQDLEFDDTALLFITGGDNDDSPPDPTSQRTVLFSIQLAERLGMVVATVFQVPNQPIRFPNDARDFDRYEDDIIAFGWRRFITEAPEDPYFLVRMPMTKAAVRAMDTVTNFVSSKINRFYLTGLSKRGWTAWSTAAVDDRVVGIAPQVLDILNFEDNLQHHYRSLKGWTFALEPYWSENATQLYGTEGFYLMVQVSDPFSYRDILTMPKYIITAGNDQFFLPDDSHYFFDQMKGPTFMRIHPNVGHNLTPRATFVLSELVAFILSVEKNWQFPEMSWTRTENETHGEITMTVREQTPRKVTAYRAATTNTYDRRDFRANYIDPETYQLRDSLVNYVEFEVTEVGDNVFQAVTEKPDSGWVCFFIEMEFEAAVGETIRFTSEVNIIPDVFPWDPCEGAGCYGTIV</sequence>
<dbReference type="SUPFAM" id="SSF53474">
    <property type="entry name" value="alpha/beta-Hydrolases"/>
    <property type="match status" value="1"/>
</dbReference>
<dbReference type="EMBL" id="JAIZAY010000018">
    <property type="protein sequence ID" value="KAJ8024556.1"/>
    <property type="molecule type" value="Genomic_DNA"/>
</dbReference>
<feature type="transmembrane region" description="Helical" evidence="1">
    <location>
        <begin position="7"/>
        <end position="31"/>
    </location>
</feature>
<dbReference type="InterPro" id="IPR029058">
    <property type="entry name" value="AB_hydrolase_fold"/>
</dbReference>
<reference evidence="2" key="1">
    <citation type="submission" date="2021-10" db="EMBL/GenBank/DDBJ databases">
        <title>Tropical sea cucumber genome reveals ecological adaptation and Cuvierian tubules defense mechanism.</title>
        <authorList>
            <person name="Chen T."/>
        </authorList>
    </citation>
    <scope>NUCLEOTIDE SEQUENCE</scope>
    <source>
        <strain evidence="2">Nanhai2018</strain>
        <tissue evidence="2">Muscle</tissue>
    </source>
</reference>
<accession>A0A9Q0YS77</accession>
<keyword evidence="1" id="KW-0812">Transmembrane</keyword>
<keyword evidence="1" id="KW-0472">Membrane</keyword>
<dbReference type="OrthoDB" id="2020799at2759"/>
<dbReference type="Proteomes" id="UP001152320">
    <property type="component" value="Chromosome 18"/>
</dbReference>
<dbReference type="Pfam" id="PF10142">
    <property type="entry name" value="PhoPQ_related"/>
    <property type="match status" value="1"/>
</dbReference>
<dbReference type="PANTHER" id="PTHR31497:SF0">
    <property type="entry name" value="AUTOCRINE PROLIFERATION REPRESSOR PROTEIN A"/>
    <property type="match status" value="1"/>
</dbReference>
<organism evidence="2 3">
    <name type="scientific">Holothuria leucospilota</name>
    <name type="common">Black long sea cucumber</name>
    <name type="synonym">Mertensiothuria leucospilota</name>
    <dbReference type="NCBI Taxonomy" id="206669"/>
    <lineage>
        <taxon>Eukaryota</taxon>
        <taxon>Metazoa</taxon>
        <taxon>Echinodermata</taxon>
        <taxon>Eleutherozoa</taxon>
        <taxon>Echinozoa</taxon>
        <taxon>Holothuroidea</taxon>
        <taxon>Aspidochirotacea</taxon>
        <taxon>Aspidochirotida</taxon>
        <taxon>Holothuriidae</taxon>
        <taxon>Holothuria</taxon>
    </lineage>
</organism>
<evidence type="ECO:0000256" key="1">
    <source>
        <dbReference type="SAM" id="Phobius"/>
    </source>
</evidence>
<dbReference type="AlphaFoldDB" id="A0A9Q0YS77"/>
<evidence type="ECO:0000313" key="3">
    <source>
        <dbReference type="Proteomes" id="UP001152320"/>
    </source>
</evidence>
<dbReference type="PANTHER" id="PTHR31497">
    <property type="entry name" value="AUTOCRINE PROLIFERATION REPRESSOR PROTEIN A"/>
    <property type="match status" value="1"/>
</dbReference>
<dbReference type="Gene3D" id="3.40.50.1820">
    <property type="entry name" value="alpha/beta hydrolase"/>
    <property type="match status" value="1"/>
</dbReference>
<comment type="caution">
    <text evidence="2">The sequence shown here is derived from an EMBL/GenBank/DDBJ whole genome shotgun (WGS) entry which is preliminary data.</text>
</comment>
<gene>
    <name evidence="2" type="ORF">HOLleu_34494</name>
</gene>
<proteinExistence type="predicted"/>
<dbReference type="InterPro" id="IPR009199">
    <property type="entry name" value="PhoPQ-act_pathogen-rel_PqaA"/>
</dbReference>
<protein>
    <submittedName>
        <fullName evidence="2">Autocrine proliferation repressor protein A</fullName>
    </submittedName>
</protein>
<keyword evidence="3" id="KW-1185">Reference proteome</keyword>
<evidence type="ECO:0000313" key="2">
    <source>
        <dbReference type="EMBL" id="KAJ8024556.1"/>
    </source>
</evidence>
<name>A0A9Q0YS77_HOLLE</name>